<keyword evidence="2" id="KW-1185">Reference proteome</keyword>
<gene>
    <name evidence="1" type="ORF">KIN20_011518</name>
</gene>
<comment type="caution">
    <text evidence="1">The sequence shown here is derived from an EMBL/GenBank/DDBJ whole genome shotgun (WGS) entry which is preliminary data.</text>
</comment>
<proteinExistence type="predicted"/>
<protein>
    <submittedName>
        <fullName evidence="1">Uncharacterized protein</fullName>
    </submittedName>
</protein>
<accession>A0AAD5M9I2</accession>
<sequence>MRCNVERVMCKMGVRCVTGRNLALDGREQNPTSIAILSVLCSTTGRLDEQSGVMDKINLGFEFKPSKPEQVVHNTGYRPASRLTGHSVTRERSGSYLVANLNFFERLAARVLGNLLQVVNGCCIERSDGGAVIIKKYSTGSTRKAKTRQRERAIVGSRLGSSVLKMKLVEKLAE</sequence>
<dbReference type="AlphaFoldDB" id="A0AAD5M9I2"/>
<name>A0AAD5M9I2_PARTN</name>
<evidence type="ECO:0000313" key="1">
    <source>
        <dbReference type="EMBL" id="KAJ1354540.1"/>
    </source>
</evidence>
<evidence type="ECO:0000313" key="2">
    <source>
        <dbReference type="Proteomes" id="UP001196413"/>
    </source>
</evidence>
<dbReference type="Proteomes" id="UP001196413">
    <property type="component" value="Unassembled WGS sequence"/>
</dbReference>
<reference evidence="1" key="1">
    <citation type="submission" date="2021-06" db="EMBL/GenBank/DDBJ databases">
        <title>Parelaphostrongylus tenuis whole genome reference sequence.</title>
        <authorList>
            <person name="Garwood T.J."/>
            <person name="Larsen P.A."/>
            <person name="Fountain-Jones N.M."/>
            <person name="Garbe J.R."/>
            <person name="Macchietto M.G."/>
            <person name="Kania S.A."/>
            <person name="Gerhold R.W."/>
            <person name="Richards J.E."/>
            <person name="Wolf T.M."/>
        </authorList>
    </citation>
    <scope>NUCLEOTIDE SEQUENCE</scope>
    <source>
        <strain evidence="1">MNPRO001-30</strain>
        <tissue evidence="1">Meninges</tissue>
    </source>
</reference>
<dbReference type="EMBL" id="JAHQIW010002116">
    <property type="protein sequence ID" value="KAJ1354540.1"/>
    <property type="molecule type" value="Genomic_DNA"/>
</dbReference>
<organism evidence="1 2">
    <name type="scientific">Parelaphostrongylus tenuis</name>
    <name type="common">Meningeal worm</name>
    <dbReference type="NCBI Taxonomy" id="148309"/>
    <lineage>
        <taxon>Eukaryota</taxon>
        <taxon>Metazoa</taxon>
        <taxon>Ecdysozoa</taxon>
        <taxon>Nematoda</taxon>
        <taxon>Chromadorea</taxon>
        <taxon>Rhabditida</taxon>
        <taxon>Rhabditina</taxon>
        <taxon>Rhabditomorpha</taxon>
        <taxon>Strongyloidea</taxon>
        <taxon>Metastrongylidae</taxon>
        <taxon>Parelaphostrongylus</taxon>
    </lineage>
</organism>